<dbReference type="Proteomes" id="UP001172457">
    <property type="component" value="Chromosome 4"/>
</dbReference>
<proteinExistence type="predicted"/>
<evidence type="ECO:0008006" key="6">
    <source>
        <dbReference type="Google" id="ProtNLM"/>
    </source>
</evidence>
<dbReference type="PANTHER" id="PTHR31973:SF189">
    <property type="entry name" value="TRANSPOSASE, MUDR, PLANT, MULE TRANSPOSASE DOMAIN PROTEIN-RELATED"/>
    <property type="match status" value="1"/>
</dbReference>
<evidence type="ECO:0000256" key="1">
    <source>
        <dbReference type="SAM" id="MobiDB-lite"/>
    </source>
</evidence>
<comment type="caution">
    <text evidence="4">The sequence shown here is derived from an EMBL/GenBank/DDBJ whole genome shotgun (WGS) entry which is preliminary data.</text>
</comment>
<evidence type="ECO:0000259" key="2">
    <source>
        <dbReference type="Pfam" id="PF03108"/>
    </source>
</evidence>
<sequence length="461" mass="52652">MAGESSTARFLTVDVRYNGKFSRNPLVYLEPVRVCIKDIDFASMELWEFKTWLQKLIKGSCNDIYYCISKKSLANGIRRLDNDCDFLEFICDGYGDGNDLSMSIYIDHENKPIIDWADKEAVYVEGNEDEVQELDDDKDSEYSDSESYEHEDDVGSSVPTFNNTVGDAFLHKLSGIPILGDVESDNLPVFPRHNENLEWNKMVPILGMIFSNPLELKHCVTNYAVAGGYDLWYEKNDKTRLLVKCSKGKDNRCPYRLWATWNGERSFQIKTLIGNHNCTRVFRFGSIVTYKWIGMQLRNDILQNPRLSLRKLKGLVSQRFNLIASVGQCKNAKKYALDEIEGTLVEHYGRVWSYGEELRRSNPGSTIKIDVDVMPDGKTYFSKFYVCFKGVKDGWIEGCRRIIGLDGCFTKGVCRGQLLAAVGRDANNQIYPIAWAVVAVENKETWKWFVLGTKGINMRSG</sequence>
<organism evidence="4 5">
    <name type="scientific">Centaurea solstitialis</name>
    <name type="common">yellow star-thistle</name>
    <dbReference type="NCBI Taxonomy" id="347529"/>
    <lineage>
        <taxon>Eukaryota</taxon>
        <taxon>Viridiplantae</taxon>
        <taxon>Streptophyta</taxon>
        <taxon>Embryophyta</taxon>
        <taxon>Tracheophyta</taxon>
        <taxon>Spermatophyta</taxon>
        <taxon>Magnoliopsida</taxon>
        <taxon>eudicotyledons</taxon>
        <taxon>Gunneridae</taxon>
        <taxon>Pentapetalae</taxon>
        <taxon>asterids</taxon>
        <taxon>campanulids</taxon>
        <taxon>Asterales</taxon>
        <taxon>Asteraceae</taxon>
        <taxon>Carduoideae</taxon>
        <taxon>Cardueae</taxon>
        <taxon>Centaureinae</taxon>
        <taxon>Centaurea</taxon>
    </lineage>
</organism>
<accession>A0AA38T3H3</accession>
<protein>
    <recommendedName>
        <fullName evidence="6">Transposase MuDR plant domain-containing protein</fullName>
    </recommendedName>
</protein>
<evidence type="ECO:0000313" key="4">
    <source>
        <dbReference type="EMBL" id="KAJ9553709.1"/>
    </source>
</evidence>
<feature type="domain" description="Transposase MuDR plant" evidence="2">
    <location>
        <begin position="206"/>
        <end position="260"/>
    </location>
</feature>
<dbReference type="Pfam" id="PF10551">
    <property type="entry name" value="MULE"/>
    <property type="match status" value="1"/>
</dbReference>
<dbReference type="PANTHER" id="PTHR31973">
    <property type="entry name" value="POLYPROTEIN, PUTATIVE-RELATED"/>
    <property type="match status" value="1"/>
</dbReference>
<reference evidence="4" key="1">
    <citation type="submission" date="2023-03" db="EMBL/GenBank/DDBJ databases">
        <title>Chromosome-scale reference genome and RAD-based genetic map of yellow starthistle (Centaurea solstitialis) reveal putative structural variation and QTLs associated with invader traits.</title>
        <authorList>
            <person name="Reatini B."/>
            <person name="Cang F.A."/>
            <person name="Jiang Q."/>
            <person name="Mckibben M.T.W."/>
            <person name="Barker M.S."/>
            <person name="Rieseberg L.H."/>
            <person name="Dlugosch K.M."/>
        </authorList>
    </citation>
    <scope>NUCLEOTIDE SEQUENCE</scope>
    <source>
        <strain evidence="4">CAN-66</strain>
        <tissue evidence="4">Leaf</tissue>
    </source>
</reference>
<dbReference type="AlphaFoldDB" id="A0AA38T3H3"/>
<evidence type="ECO:0000259" key="3">
    <source>
        <dbReference type="Pfam" id="PF10551"/>
    </source>
</evidence>
<feature type="domain" description="MULE transposase" evidence="3">
    <location>
        <begin position="403"/>
        <end position="451"/>
    </location>
</feature>
<feature type="region of interest" description="Disordered" evidence="1">
    <location>
        <begin position="129"/>
        <end position="156"/>
    </location>
</feature>
<feature type="compositionally biased region" description="Acidic residues" evidence="1">
    <location>
        <begin position="129"/>
        <end position="154"/>
    </location>
</feature>
<keyword evidence="5" id="KW-1185">Reference proteome</keyword>
<dbReference type="InterPro" id="IPR018289">
    <property type="entry name" value="MULE_transposase_dom"/>
</dbReference>
<evidence type="ECO:0000313" key="5">
    <source>
        <dbReference type="Proteomes" id="UP001172457"/>
    </source>
</evidence>
<dbReference type="Pfam" id="PF03108">
    <property type="entry name" value="DBD_Tnp_Mut"/>
    <property type="match status" value="1"/>
</dbReference>
<name>A0AA38T3H3_9ASTR</name>
<dbReference type="EMBL" id="JARYMX010000004">
    <property type="protein sequence ID" value="KAJ9553709.1"/>
    <property type="molecule type" value="Genomic_DNA"/>
</dbReference>
<gene>
    <name evidence="4" type="ORF">OSB04_017754</name>
</gene>
<dbReference type="InterPro" id="IPR004332">
    <property type="entry name" value="Transposase_MuDR"/>
</dbReference>